<dbReference type="AlphaFoldDB" id="A0A6A4IHY7"/>
<evidence type="ECO:0000256" key="2">
    <source>
        <dbReference type="SAM" id="SignalP"/>
    </source>
</evidence>
<accession>A0A6A4IHY7</accession>
<keyword evidence="2" id="KW-0732">Signal</keyword>
<gene>
    <name evidence="3" type="ORF">BT96DRAFT_985020</name>
</gene>
<dbReference type="OrthoDB" id="3070970at2759"/>
<reference evidence="3" key="1">
    <citation type="journal article" date="2019" name="Environ. Microbiol.">
        <title>Fungal ecological strategies reflected in gene transcription - a case study of two litter decomposers.</title>
        <authorList>
            <person name="Barbi F."/>
            <person name="Kohler A."/>
            <person name="Barry K."/>
            <person name="Baskaran P."/>
            <person name="Daum C."/>
            <person name="Fauchery L."/>
            <person name="Ihrmark K."/>
            <person name="Kuo A."/>
            <person name="LaButti K."/>
            <person name="Lipzen A."/>
            <person name="Morin E."/>
            <person name="Grigoriev I.V."/>
            <person name="Henrissat B."/>
            <person name="Lindahl B."/>
            <person name="Martin F."/>
        </authorList>
    </citation>
    <scope>NUCLEOTIDE SEQUENCE</scope>
    <source>
        <strain evidence="3">JB14</strain>
    </source>
</reference>
<feature type="signal peptide" evidence="2">
    <location>
        <begin position="1"/>
        <end position="26"/>
    </location>
</feature>
<name>A0A6A4IHY7_9AGAR</name>
<evidence type="ECO:0000256" key="1">
    <source>
        <dbReference type="SAM" id="MobiDB-lite"/>
    </source>
</evidence>
<evidence type="ECO:0000313" key="4">
    <source>
        <dbReference type="Proteomes" id="UP000799118"/>
    </source>
</evidence>
<dbReference type="Proteomes" id="UP000799118">
    <property type="component" value="Unassembled WGS sequence"/>
</dbReference>
<feature type="chain" id="PRO_5025412876" description="Secreted protein" evidence="2">
    <location>
        <begin position="27"/>
        <end position="87"/>
    </location>
</feature>
<organism evidence="3 4">
    <name type="scientific">Gymnopus androsaceus JB14</name>
    <dbReference type="NCBI Taxonomy" id="1447944"/>
    <lineage>
        <taxon>Eukaryota</taxon>
        <taxon>Fungi</taxon>
        <taxon>Dikarya</taxon>
        <taxon>Basidiomycota</taxon>
        <taxon>Agaricomycotina</taxon>
        <taxon>Agaricomycetes</taxon>
        <taxon>Agaricomycetidae</taxon>
        <taxon>Agaricales</taxon>
        <taxon>Marasmiineae</taxon>
        <taxon>Omphalotaceae</taxon>
        <taxon>Gymnopus</taxon>
    </lineage>
</organism>
<sequence length="87" mass="9196">MRLPPSSSLVFATLAFSSSSSLSTLAAPAGDPAQAQSGVSAPNNHFMAARRGSVSIPRSEAEDFQQETRSEEEVEKRQLLAVARSCS</sequence>
<proteinExistence type="predicted"/>
<evidence type="ECO:0000313" key="3">
    <source>
        <dbReference type="EMBL" id="KAE9409303.1"/>
    </source>
</evidence>
<protein>
    <recommendedName>
        <fullName evidence="5">Secreted protein</fullName>
    </recommendedName>
</protein>
<evidence type="ECO:0008006" key="5">
    <source>
        <dbReference type="Google" id="ProtNLM"/>
    </source>
</evidence>
<feature type="region of interest" description="Disordered" evidence="1">
    <location>
        <begin position="50"/>
        <end position="87"/>
    </location>
</feature>
<keyword evidence="4" id="KW-1185">Reference proteome</keyword>
<feature type="compositionally biased region" description="Basic and acidic residues" evidence="1">
    <location>
        <begin position="66"/>
        <end position="78"/>
    </location>
</feature>
<dbReference type="EMBL" id="ML769388">
    <property type="protein sequence ID" value="KAE9409303.1"/>
    <property type="molecule type" value="Genomic_DNA"/>
</dbReference>
<feature type="region of interest" description="Disordered" evidence="1">
    <location>
        <begin position="23"/>
        <end position="42"/>
    </location>
</feature>